<dbReference type="Proteomes" id="UP001152321">
    <property type="component" value="Unassembled WGS sequence"/>
</dbReference>
<name>A0ABT6DIR9_9BACT</name>
<evidence type="ECO:0000313" key="3">
    <source>
        <dbReference type="Proteomes" id="UP001152321"/>
    </source>
</evidence>
<keyword evidence="1" id="KW-0812">Transmembrane</keyword>
<keyword evidence="3" id="KW-1185">Reference proteome</keyword>
<gene>
    <name evidence="2" type="ORF">NWE73_08570</name>
</gene>
<sequence>MIRSFRKWHRWISVAIALPFVITLTTGILLATRGFNSWVQPEYAPIKTGLSVSFEQILTAAQSIPEAKIKSWKDVSQIDIRPATGNIRLRAKNTQWEIQIDGATGQVTGTGIRRASFLTSLHEGAYFGPFVRYGVFLPSALGVFFLLASGIAIFTQPYFNKRKKKLSQGSTP</sequence>
<keyword evidence="1" id="KW-1133">Transmembrane helix</keyword>
<dbReference type="Pfam" id="PF03929">
    <property type="entry name" value="PepSY_TM"/>
    <property type="match status" value="1"/>
</dbReference>
<evidence type="ECO:0000256" key="1">
    <source>
        <dbReference type="SAM" id="Phobius"/>
    </source>
</evidence>
<reference evidence="2" key="1">
    <citation type="submission" date="2022-08" db="EMBL/GenBank/DDBJ databases">
        <title>Novel Bdellovibrio Species Isolated from Svalbard: Designation Bdellovibrio svalbardensis.</title>
        <authorList>
            <person name="Mitchell R.J."/>
            <person name="Choi S.Y."/>
        </authorList>
    </citation>
    <scope>NUCLEOTIDE SEQUENCE</scope>
    <source>
        <strain evidence="2">PAP01</strain>
    </source>
</reference>
<keyword evidence="1" id="KW-0472">Membrane</keyword>
<feature type="transmembrane region" description="Helical" evidence="1">
    <location>
        <begin position="12"/>
        <end position="31"/>
    </location>
</feature>
<proteinExistence type="predicted"/>
<feature type="transmembrane region" description="Helical" evidence="1">
    <location>
        <begin position="135"/>
        <end position="155"/>
    </location>
</feature>
<protein>
    <submittedName>
        <fullName evidence="2">PepSY domain-containing protein</fullName>
    </submittedName>
</protein>
<comment type="caution">
    <text evidence="2">The sequence shown here is derived from an EMBL/GenBank/DDBJ whole genome shotgun (WGS) entry which is preliminary data.</text>
</comment>
<accession>A0ABT6DIR9</accession>
<dbReference type="RefSeq" id="WP_277577893.1">
    <property type="nucleotide sequence ID" value="NZ_JANRMI010000002.1"/>
</dbReference>
<dbReference type="EMBL" id="JANRMI010000002">
    <property type="protein sequence ID" value="MDG0816414.1"/>
    <property type="molecule type" value="Genomic_DNA"/>
</dbReference>
<evidence type="ECO:0000313" key="2">
    <source>
        <dbReference type="EMBL" id="MDG0816414.1"/>
    </source>
</evidence>
<dbReference type="InterPro" id="IPR005625">
    <property type="entry name" value="PepSY-ass_TM"/>
</dbReference>
<organism evidence="2 3">
    <name type="scientific">Bdellovibrio svalbardensis</name>
    <dbReference type="NCBI Taxonomy" id="2972972"/>
    <lineage>
        <taxon>Bacteria</taxon>
        <taxon>Pseudomonadati</taxon>
        <taxon>Bdellovibrionota</taxon>
        <taxon>Bdellovibrionia</taxon>
        <taxon>Bdellovibrionales</taxon>
        <taxon>Pseudobdellovibrionaceae</taxon>
        <taxon>Bdellovibrio</taxon>
    </lineage>
</organism>